<sequence>MATKGAPFQEIQIIGARELRKQLQEAGDDLEDMKTLHHKIGLIVAARAKRLAPKKKVSRNLNDTTRSAKTKRAAIVKVGNKRYPYANPIHWGWFTRPNPAKRWYGGKIKPRFWVSRASKETEPQWFALYEKEMNKALDKVKGIKK</sequence>
<name>A0A7Y0U0P9_9ACTO</name>
<evidence type="ECO:0000313" key="2">
    <source>
        <dbReference type="Proteomes" id="UP000578252"/>
    </source>
</evidence>
<dbReference type="RefSeq" id="WP_169771757.1">
    <property type="nucleotide sequence ID" value="NZ_JABCUR010000003.1"/>
</dbReference>
<proteinExistence type="predicted"/>
<dbReference type="AlphaFoldDB" id="A0A7Y0U0P9"/>
<protein>
    <recommendedName>
        <fullName evidence="3">Phage protein, HK97 gp10 family</fullName>
    </recommendedName>
</protein>
<dbReference type="Proteomes" id="UP000578252">
    <property type="component" value="Unassembled WGS sequence"/>
</dbReference>
<dbReference type="EMBL" id="JABCUR010000003">
    <property type="protein sequence ID" value="NMW64785.1"/>
    <property type="molecule type" value="Genomic_DNA"/>
</dbReference>
<reference evidence="1 2" key="1">
    <citation type="submission" date="2020-04" db="EMBL/GenBank/DDBJ databases">
        <title>Antimicrobial susceptibility and clonality of vaginal-derived multi-drug resistant Mobiluncus isolates in China.</title>
        <authorList>
            <person name="Zhang X."/>
        </authorList>
    </citation>
    <scope>NUCLEOTIDE SEQUENCE [LARGE SCALE GENOMIC DNA]</scope>
    <source>
        <strain evidence="1 2">13</strain>
    </source>
</reference>
<gene>
    <name evidence="1" type="ORF">HHJ78_04390</name>
</gene>
<organism evidence="1 2">
    <name type="scientific">Mobiluncus mulieris</name>
    <dbReference type="NCBI Taxonomy" id="2052"/>
    <lineage>
        <taxon>Bacteria</taxon>
        <taxon>Bacillati</taxon>
        <taxon>Actinomycetota</taxon>
        <taxon>Actinomycetes</taxon>
        <taxon>Actinomycetales</taxon>
        <taxon>Actinomycetaceae</taxon>
        <taxon>Mobiluncus</taxon>
    </lineage>
</organism>
<comment type="caution">
    <text evidence="1">The sequence shown here is derived from an EMBL/GenBank/DDBJ whole genome shotgun (WGS) entry which is preliminary data.</text>
</comment>
<evidence type="ECO:0008006" key="3">
    <source>
        <dbReference type="Google" id="ProtNLM"/>
    </source>
</evidence>
<accession>A0A7Y0U0P9</accession>
<evidence type="ECO:0000313" key="1">
    <source>
        <dbReference type="EMBL" id="NMW64785.1"/>
    </source>
</evidence>